<dbReference type="GO" id="GO:0005829">
    <property type="term" value="C:cytosol"/>
    <property type="evidence" value="ECO:0007669"/>
    <property type="project" value="TreeGrafter"/>
</dbReference>
<gene>
    <name evidence="6" type="primary">rsmG</name>
    <name evidence="7" type="ORF">SAMN04487864_10422</name>
</gene>
<dbReference type="PANTHER" id="PTHR31760:SF0">
    <property type="entry name" value="S-ADENOSYL-L-METHIONINE-DEPENDENT METHYLTRANSFERASES SUPERFAMILY PROTEIN"/>
    <property type="match status" value="1"/>
</dbReference>
<keyword evidence="8" id="KW-1185">Reference proteome</keyword>
<comment type="subcellular location">
    <subcellularLocation>
        <location evidence="6">Cytoplasm</location>
    </subcellularLocation>
</comment>
<sequence length="259" mass="28465">MKARPETLTQNTVAVSAEAVQCQEILEKQCALSGISLGQSQLLQFGRYFDLLTETNKVMNLTALTSPQDVAVKHYIDSLLCYDKALMQGKKVIDVGTGAGFPGIPLKIYDPSLQLILLDSLEKRLKFLQETVRQLQLEDVSFEHMRAEDAGRDKKLRGQADIAVSRAVARLSVLAEYCLPLIKKNGFFIALKGSKYKEELLEGEKALRILGGRVTSVKEVELPGLNDGRAIIVIQKIKDTPAIYPRKAGLPGKNPLGTG</sequence>
<organism evidence="7 8">
    <name type="scientific">Succiniclasticum ruminis</name>
    <dbReference type="NCBI Taxonomy" id="40841"/>
    <lineage>
        <taxon>Bacteria</taxon>
        <taxon>Bacillati</taxon>
        <taxon>Bacillota</taxon>
        <taxon>Negativicutes</taxon>
        <taxon>Acidaminococcales</taxon>
        <taxon>Acidaminococcaceae</taxon>
        <taxon>Succiniclasticum</taxon>
    </lineage>
</organism>
<dbReference type="InterPro" id="IPR029063">
    <property type="entry name" value="SAM-dependent_MTases_sf"/>
</dbReference>
<dbReference type="HAMAP" id="MF_00074">
    <property type="entry name" value="16SrRNA_methyltr_G"/>
    <property type="match status" value="1"/>
</dbReference>
<evidence type="ECO:0000256" key="6">
    <source>
        <dbReference type="HAMAP-Rule" id="MF_00074"/>
    </source>
</evidence>
<name>A0A1G6K290_9FIRM</name>
<dbReference type="OrthoDB" id="9808773at2"/>
<dbReference type="PIRSF" id="PIRSF003078">
    <property type="entry name" value="GidB"/>
    <property type="match status" value="1"/>
</dbReference>
<evidence type="ECO:0000256" key="3">
    <source>
        <dbReference type="ARBA" id="ARBA00022603"/>
    </source>
</evidence>
<feature type="binding site" evidence="6">
    <location>
        <begin position="147"/>
        <end position="148"/>
    </location>
    <ligand>
        <name>S-adenosyl-L-methionine</name>
        <dbReference type="ChEBI" id="CHEBI:59789"/>
    </ligand>
</feature>
<evidence type="ECO:0000313" key="8">
    <source>
        <dbReference type="Proteomes" id="UP000198943"/>
    </source>
</evidence>
<dbReference type="CDD" id="cd02440">
    <property type="entry name" value="AdoMet_MTases"/>
    <property type="match status" value="1"/>
</dbReference>
<keyword evidence="2 6" id="KW-0698">rRNA processing</keyword>
<dbReference type="RefSeq" id="WP_093729728.1">
    <property type="nucleotide sequence ID" value="NZ_FMYW01000004.1"/>
</dbReference>
<dbReference type="NCBIfam" id="TIGR00138">
    <property type="entry name" value="rsmG_gidB"/>
    <property type="match status" value="1"/>
</dbReference>
<feature type="binding site" evidence="6">
    <location>
        <position position="166"/>
    </location>
    <ligand>
        <name>S-adenosyl-L-methionine</name>
        <dbReference type="ChEBI" id="CHEBI:59789"/>
    </ligand>
</feature>
<proteinExistence type="inferred from homology"/>
<dbReference type="GO" id="GO:0070043">
    <property type="term" value="F:rRNA (guanine-N7-)-methyltransferase activity"/>
    <property type="evidence" value="ECO:0007669"/>
    <property type="project" value="UniProtKB-UniRule"/>
</dbReference>
<evidence type="ECO:0000256" key="1">
    <source>
        <dbReference type="ARBA" id="ARBA00022490"/>
    </source>
</evidence>
<evidence type="ECO:0000256" key="2">
    <source>
        <dbReference type="ARBA" id="ARBA00022552"/>
    </source>
</evidence>
<dbReference type="EC" id="2.1.1.-" evidence="6"/>
<keyword evidence="5 6" id="KW-0949">S-adenosyl-L-methionine</keyword>
<dbReference type="FunFam" id="3.40.50.150:FF:000041">
    <property type="entry name" value="Ribosomal RNA small subunit methyltransferase G"/>
    <property type="match status" value="1"/>
</dbReference>
<evidence type="ECO:0000256" key="4">
    <source>
        <dbReference type="ARBA" id="ARBA00022679"/>
    </source>
</evidence>
<reference evidence="8" key="1">
    <citation type="submission" date="2016-10" db="EMBL/GenBank/DDBJ databases">
        <authorList>
            <person name="Varghese N."/>
            <person name="Submissions S."/>
        </authorList>
    </citation>
    <scope>NUCLEOTIDE SEQUENCE [LARGE SCALE GENOMIC DNA]</scope>
    <source>
        <strain evidence="8">DSM 11005</strain>
    </source>
</reference>
<keyword evidence="3 6" id="KW-0489">Methyltransferase</keyword>
<protein>
    <recommendedName>
        <fullName evidence="6">Ribosomal RNA small subunit methyltransferase G</fullName>
        <ecNumber evidence="6">2.1.1.-</ecNumber>
    </recommendedName>
    <alternativeName>
        <fullName evidence="6">16S rRNA 7-methylguanosine methyltransferase</fullName>
        <shortName evidence="6">16S rRNA m7G methyltransferase</shortName>
    </alternativeName>
</protein>
<dbReference type="Proteomes" id="UP000198943">
    <property type="component" value="Unassembled WGS sequence"/>
</dbReference>
<comment type="caution">
    <text evidence="6">Lacks conserved residue(s) required for the propagation of feature annotation.</text>
</comment>
<evidence type="ECO:0000256" key="5">
    <source>
        <dbReference type="ARBA" id="ARBA00022691"/>
    </source>
</evidence>
<dbReference type="PANTHER" id="PTHR31760">
    <property type="entry name" value="S-ADENOSYL-L-METHIONINE-DEPENDENT METHYLTRANSFERASES SUPERFAMILY PROTEIN"/>
    <property type="match status" value="1"/>
</dbReference>
<dbReference type="Pfam" id="PF02527">
    <property type="entry name" value="GidB"/>
    <property type="match status" value="1"/>
</dbReference>
<feature type="binding site" evidence="6">
    <location>
        <position position="101"/>
    </location>
    <ligand>
        <name>S-adenosyl-L-methionine</name>
        <dbReference type="ChEBI" id="CHEBI:59789"/>
    </ligand>
</feature>
<keyword evidence="4 6" id="KW-0808">Transferase</keyword>
<evidence type="ECO:0000313" key="7">
    <source>
        <dbReference type="EMBL" id="SDC25067.1"/>
    </source>
</evidence>
<comment type="function">
    <text evidence="6">Specifically methylates the N7 position of a guanine in 16S rRNA.</text>
</comment>
<dbReference type="SUPFAM" id="SSF53335">
    <property type="entry name" value="S-adenosyl-L-methionine-dependent methyltransferases"/>
    <property type="match status" value="1"/>
</dbReference>
<feature type="binding site" evidence="6">
    <location>
        <position position="96"/>
    </location>
    <ligand>
        <name>S-adenosyl-L-methionine</name>
        <dbReference type="ChEBI" id="CHEBI:59789"/>
    </ligand>
</feature>
<comment type="similarity">
    <text evidence="6">Belongs to the methyltransferase superfamily. RNA methyltransferase RsmG family.</text>
</comment>
<accession>A0A1G6K290</accession>
<dbReference type="InterPro" id="IPR003682">
    <property type="entry name" value="rRNA_ssu_MeTfrase_G"/>
</dbReference>
<keyword evidence="1 6" id="KW-0963">Cytoplasm</keyword>
<dbReference type="AlphaFoldDB" id="A0A1G6K290"/>
<dbReference type="Gene3D" id="3.40.50.150">
    <property type="entry name" value="Vaccinia Virus protein VP39"/>
    <property type="match status" value="1"/>
</dbReference>
<dbReference type="EMBL" id="FMYW01000004">
    <property type="protein sequence ID" value="SDC25067.1"/>
    <property type="molecule type" value="Genomic_DNA"/>
</dbReference>